<dbReference type="Gene3D" id="3.40.50.1820">
    <property type="entry name" value="alpha/beta hydrolase"/>
    <property type="match status" value="2"/>
</dbReference>
<protein>
    <recommendedName>
        <fullName evidence="9">Thymus-specific serine protease</fullName>
    </recommendedName>
</protein>
<evidence type="ECO:0000256" key="2">
    <source>
        <dbReference type="ARBA" id="ARBA00022670"/>
    </source>
</evidence>
<dbReference type="EMBL" id="RSCE01000004">
    <property type="protein sequence ID" value="RSH83346.1"/>
    <property type="molecule type" value="Genomic_DNA"/>
</dbReference>
<reference evidence="7 8" key="1">
    <citation type="submission" date="2018-11" db="EMBL/GenBank/DDBJ databases">
        <title>Genome sequence of Apiotrichum porosum DSM 27194.</title>
        <authorList>
            <person name="Aliyu H."/>
            <person name="Gorte O."/>
            <person name="Ochsenreither K."/>
        </authorList>
    </citation>
    <scope>NUCLEOTIDE SEQUENCE [LARGE SCALE GENOMIC DNA]</scope>
    <source>
        <strain evidence="7 8">DSM 27194</strain>
    </source>
</reference>
<dbReference type="GO" id="GO:0006508">
    <property type="term" value="P:proteolysis"/>
    <property type="evidence" value="ECO:0007669"/>
    <property type="project" value="UniProtKB-KW"/>
</dbReference>
<sequence>MLPALSALLLLAAGSQAVKLDAATHSELLLQGRPQVGLWKALSAEAEMMTSESQVVFSASKPKYEAYCFDQPISHFERGVKGTFCHRYWADATHYRPGGPVFLLDGGETSGEDRIPFLEKGILQILSEATGGLSIVLEHRYYGESVPVPSFSTDDLRFLNNAEALQDSANFISNFKPHPSLLNVTDDYTFHPNNTAWIYYGGSYAGARAAHMRIEYPHLVWGAIASSAVTHAQINFPQYFDPIQEYGDEKCISDLQMAVGVIDALLDLPSPVPDLVKGLFGLSGLEDDDFADVIGSPFGYWQAQNWDPKVGSDGWNDFCTALTSGKADSKIGLVKIGQFCRPYAKLIPSALALTTTPSSRRPTLSRLGACGSSKWGYFMPAPEDGSPSIISRRVTLEYTSKICKQAYLPGEHFTVPEWPDVEEVNRRGDYAIEADRLAFIDGDRDPWRVMTPQSDVAPKRKSSVNKPLHLIYDAIHHYDENGLKDHSKEPARIQDVHEFEVLFIQEWLAQWREHQAGPTLLVPFTAGGDTLDIAKVAPLNASHYNQTDHSFDAEIWDLIPLGRGGGNLIESWKQMTSAAATNAARAQRAIEPLSGHEYSLTSLSKAVPYHERASIAHAAMHLETLCHTLFDLMNEDSEGTKLVRPLVRPHHMVAQHKPRHKIEGLDVLVPRLEKVQAEGDVDFDSGDYFSALCRYYTALVELYPWTSTPLLFTYHEACEYGIAQLNSRLWERIAAAALKLAPTCPSPQSMYHAAKGAADVVINMRFVARSVLAQAFHHNGEAFKALEEQQAVDCAELGIRVAASGAADDWAHSKCYTRHVCADTSTADL</sequence>
<evidence type="ECO:0000313" key="8">
    <source>
        <dbReference type="Proteomes" id="UP000279236"/>
    </source>
</evidence>
<organism evidence="7 8">
    <name type="scientific">Apiotrichum porosum</name>
    <dbReference type="NCBI Taxonomy" id="105984"/>
    <lineage>
        <taxon>Eukaryota</taxon>
        <taxon>Fungi</taxon>
        <taxon>Dikarya</taxon>
        <taxon>Basidiomycota</taxon>
        <taxon>Agaricomycotina</taxon>
        <taxon>Tremellomycetes</taxon>
        <taxon>Trichosporonales</taxon>
        <taxon>Trichosporonaceae</taxon>
        <taxon>Apiotrichum</taxon>
    </lineage>
</organism>
<feature type="chain" id="PRO_5019362774" description="Thymus-specific serine protease" evidence="6">
    <location>
        <begin position="18"/>
        <end position="829"/>
    </location>
</feature>
<evidence type="ECO:0000256" key="3">
    <source>
        <dbReference type="ARBA" id="ARBA00022729"/>
    </source>
</evidence>
<dbReference type="AlphaFoldDB" id="A0A427XWR7"/>
<accession>A0A427XWR7</accession>
<gene>
    <name evidence="7" type="ORF">EHS24_007024</name>
</gene>
<dbReference type="PANTHER" id="PTHR11010">
    <property type="entry name" value="PROTEASE S28 PRO-X CARBOXYPEPTIDASE-RELATED"/>
    <property type="match status" value="1"/>
</dbReference>
<dbReference type="SUPFAM" id="SSF53474">
    <property type="entry name" value="alpha/beta-Hydrolases"/>
    <property type="match status" value="1"/>
</dbReference>
<dbReference type="GO" id="GO:0070008">
    <property type="term" value="F:serine-type exopeptidase activity"/>
    <property type="evidence" value="ECO:0007669"/>
    <property type="project" value="InterPro"/>
</dbReference>
<dbReference type="GO" id="GO:0008239">
    <property type="term" value="F:dipeptidyl-peptidase activity"/>
    <property type="evidence" value="ECO:0007669"/>
    <property type="project" value="TreeGrafter"/>
</dbReference>
<comment type="similarity">
    <text evidence="1">Belongs to the peptidase S28 family.</text>
</comment>
<dbReference type="RefSeq" id="XP_028477298.1">
    <property type="nucleotide sequence ID" value="XM_028622406.1"/>
</dbReference>
<keyword evidence="3 6" id="KW-0732">Signal</keyword>
<evidence type="ECO:0000256" key="4">
    <source>
        <dbReference type="ARBA" id="ARBA00022801"/>
    </source>
</evidence>
<dbReference type="Proteomes" id="UP000279236">
    <property type="component" value="Unassembled WGS sequence"/>
</dbReference>
<dbReference type="PANTHER" id="PTHR11010:SF117">
    <property type="entry name" value="SERINE PROTEASE 16"/>
    <property type="match status" value="1"/>
</dbReference>
<evidence type="ECO:0000256" key="6">
    <source>
        <dbReference type="SAM" id="SignalP"/>
    </source>
</evidence>
<dbReference type="GeneID" id="39591567"/>
<keyword evidence="8" id="KW-1185">Reference proteome</keyword>
<keyword evidence="5" id="KW-0325">Glycoprotein</keyword>
<evidence type="ECO:0000256" key="1">
    <source>
        <dbReference type="ARBA" id="ARBA00011079"/>
    </source>
</evidence>
<comment type="caution">
    <text evidence="7">The sequence shown here is derived from an EMBL/GenBank/DDBJ whole genome shotgun (WGS) entry which is preliminary data.</text>
</comment>
<keyword evidence="2" id="KW-0645">Protease</keyword>
<dbReference type="InterPro" id="IPR008758">
    <property type="entry name" value="Peptidase_S28"/>
</dbReference>
<dbReference type="OrthoDB" id="2130629at2759"/>
<proteinExistence type="inferred from homology"/>
<dbReference type="Pfam" id="PF05577">
    <property type="entry name" value="Peptidase_S28"/>
    <property type="match status" value="1"/>
</dbReference>
<feature type="signal peptide" evidence="6">
    <location>
        <begin position="1"/>
        <end position="17"/>
    </location>
</feature>
<evidence type="ECO:0000313" key="7">
    <source>
        <dbReference type="EMBL" id="RSH83346.1"/>
    </source>
</evidence>
<evidence type="ECO:0000256" key="5">
    <source>
        <dbReference type="ARBA" id="ARBA00023180"/>
    </source>
</evidence>
<keyword evidence="4" id="KW-0378">Hydrolase</keyword>
<dbReference type="InterPro" id="IPR029058">
    <property type="entry name" value="AB_hydrolase_fold"/>
</dbReference>
<evidence type="ECO:0008006" key="9">
    <source>
        <dbReference type="Google" id="ProtNLM"/>
    </source>
</evidence>
<name>A0A427XWR7_9TREE</name>